<accession>C6K3M3</accession>
<proteinExistence type="predicted"/>
<evidence type="ECO:0000256" key="2">
    <source>
        <dbReference type="ARBA" id="ARBA00023136"/>
    </source>
</evidence>
<dbReference type="EMBL" id="GQ153662">
    <property type="protein sequence ID" value="ACS87812.1"/>
    <property type="molecule type" value="Genomic_DNA"/>
</dbReference>
<evidence type="ECO:0000259" key="7">
    <source>
        <dbReference type="PROSITE" id="PS50076"/>
    </source>
</evidence>
<dbReference type="AlphaFoldDB" id="C6K3M3"/>
<reference evidence="8" key="1">
    <citation type="submission" date="2009-05" db="EMBL/GenBank/DDBJ databases">
        <title>The evolution of amastin surface glycoproteins in trypanosomatid parasites.</title>
        <authorList>
            <person name="Jackson A.P."/>
        </authorList>
    </citation>
    <scope>NUCLEOTIDE SEQUENCE</scope>
    <source>
        <strain evidence="8">ATCC 30255</strain>
    </source>
</reference>
<dbReference type="InterPro" id="IPR001623">
    <property type="entry name" value="DnaJ_domain"/>
</dbReference>
<dbReference type="PANTHER" id="PTHR44027:SF7">
    <property type="entry name" value="DNAJ HOMOLOG SUBFAMILY C MEMBER 5 HOMOLOG"/>
    <property type="match status" value="1"/>
</dbReference>
<feature type="region of interest" description="Disordered" evidence="6">
    <location>
        <begin position="199"/>
        <end position="255"/>
    </location>
</feature>
<evidence type="ECO:0000256" key="4">
    <source>
        <dbReference type="ARBA" id="ARBA00023186"/>
    </source>
</evidence>
<dbReference type="SUPFAM" id="SSF46565">
    <property type="entry name" value="Chaperone J-domain"/>
    <property type="match status" value="1"/>
</dbReference>
<dbReference type="InterPro" id="IPR036869">
    <property type="entry name" value="J_dom_sf"/>
</dbReference>
<dbReference type="Pfam" id="PF00226">
    <property type="entry name" value="DnaJ"/>
    <property type="match status" value="1"/>
</dbReference>
<dbReference type="GO" id="GO:0016020">
    <property type="term" value="C:membrane"/>
    <property type="evidence" value="ECO:0007669"/>
    <property type="project" value="UniProtKB-SubCell"/>
</dbReference>
<name>C6K3M3_9TRYP</name>
<dbReference type="SMART" id="SM00271">
    <property type="entry name" value="DnaJ"/>
    <property type="match status" value="1"/>
</dbReference>
<dbReference type="CDD" id="cd06257">
    <property type="entry name" value="DnaJ"/>
    <property type="match status" value="1"/>
</dbReference>
<comment type="subcellular location">
    <subcellularLocation>
        <location evidence="1">Membrane</location>
        <topology evidence="1">Lipid-anchor</topology>
    </subcellularLocation>
</comment>
<dbReference type="PROSITE" id="PS50076">
    <property type="entry name" value="DNAJ_2"/>
    <property type="match status" value="1"/>
</dbReference>
<protein>
    <recommendedName>
        <fullName evidence="7">J domain-containing protein</fullName>
    </recommendedName>
</protein>
<evidence type="ECO:0000256" key="5">
    <source>
        <dbReference type="ARBA" id="ARBA00023288"/>
    </source>
</evidence>
<evidence type="ECO:0000256" key="3">
    <source>
        <dbReference type="ARBA" id="ARBA00023139"/>
    </source>
</evidence>
<dbReference type="Gene3D" id="1.10.287.110">
    <property type="entry name" value="DnaJ domain"/>
    <property type="match status" value="1"/>
</dbReference>
<feature type="region of interest" description="Disordered" evidence="6">
    <location>
        <begin position="142"/>
        <end position="166"/>
    </location>
</feature>
<organism evidence="8">
    <name type="scientific">Angomonas deanei</name>
    <dbReference type="NCBI Taxonomy" id="59799"/>
    <lineage>
        <taxon>Eukaryota</taxon>
        <taxon>Discoba</taxon>
        <taxon>Euglenozoa</taxon>
        <taxon>Kinetoplastea</taxon>
        <taxon>Metakinetoplastina</taxon>
        <taxon>Trypanosomatida</taxon>
        <taxon>Trypanosomatidae</taxon>
        <taxon>Strigomonadinae</taxon>
        <taxon>Angomonas</taxon>
    </lineage>
</organism>
<feature type="compositionally biased region" description="Low complexity" evidence="6">
    <location>
        <begin position="216"/>
        <end position="254"/>
    </location>
</feature>
<keyword evidence="5" id="KW-0449">Lipoprotein</keyword>
<sequence>MQTLYDVLGVPVSATQDEIHNAYRQLLLRFHPDRHYCDNDSTVFNPLADLDDARLNVLNKAHDILSDPNKRRLYNAYLSHKLQSRAAHFQSEFPQQWYARSSASAEATDDVLRSVAEALTAALHPVASNGQLTLTTNTTTSKFTPAQKQQTQQQQQQQQQQKNEAPMTQVLNAPVPESAEAEPGMPIVYTAAISMQRQPDGTVSVRSFKSGPRTMPSAKAAAPTNTNPSAAAATATEASTTSAASSSSSSAVPAGELPRRVRVIQQQLAGFGGHSDVLTALTNSMLSMVAAASGEA</sequence>
<dbReference type="InterPro" id="IPR051434">
    <property type="entry name" value="DnaJ_C_subfamily_member5"/>
</dbReference>
<gene>
    <name evidence="8" type="ORF">CDFL5G03_02</name>
</gene>
<evidence type="ECO:0000256" key="1">
    <source>
        <dbReference type="ARBA" id="ARBA00004635"/>
    </source>
</evidence>
<dbReference type="PANTHER" id="PTHR44027">
    <property type="entry name" value="DNAJ HOMOLOG SUBFAMILY C MEMBER 5 HOMOLOG"/>
    <property type="match status" value="1"/>
</dbReference>
<keyword evidence="2" id="KW-0472">Membrane</keyword>
<feature type="compositionally biased region" description="Low complexity" evidence="6">
    <location>
        <begin position="147"/>
        <end position="162"/>
    </location>
</feature>
<dbReference type="GO" id="GO:0005737">
    <property type="term" value="C:cytoplasm"/>
    <property type="evidence" value="ECO:0007669"/>
    <property type="project" value="UniProtKB-ARBA"/>
</dbReference>
<feature type="domain" description="J" evidence="7">
    <location>
        <begin position="3"/>
        <end position="78"/>
    </location>
</feature>
<keyword evidence="3" id="KW-0564">Palmitate</keyword>
<evidence type="ECO:0000313" key="8">
    <source>
        <dbReference type="EMBL" id="ACS87812.1"/>
    </source>
</evidence>
<keyword evidence="4" id="KW-0143">Chaperone</keyword>
<dbReference type="PRINTS" id="PR00625">
    <property type="entry name" value="JDOMAIN"/>
</dbReference>
<evidence type="ECO:0000256" key="6">
    <source>
        <dbReference type="SAM" id="MobiDB-lite"/>
    </source>
</evidence>